<evidence type="ECO:0000313" key="12">
    <source>
        <dbReference type="Proteomes" id="UP000494206"/>
    </source>
</evidence>
<dbReference type="InterPro" id="IPR056069">
    <property type="entry name" value="DUF7652"/>
</dbReference>
<dbReference type="GO" id="GO:0098609">
    <property type="term" value="P:cell-cell adhesion"/>
    <property type="evidence" value="ECO:0007669"/>
    <property type="project" value="TreeGrafter"/>
</dbReference>
<keyword evidence="4" id="KW-1015">Disulfide bond</keyword>
<keyword evidence="6" id="KW-0393">Immunoglobulin domain</keyword>
<dbReference type="Proteomes" id="UP000494206">
    <property type="component" value="Unassembled WGS sequence"/>
</dbReference>
<keyword evidence="8" id="KW-0732">Signal</keyword>
<dbReference type="InterPro" id="IPR036116">
    <property type="entry name" value="FN3_sf"/>
</dbReference>
<dbReference type="EMBL" id="CADEPM010000002">
    <property type="protein sequence ID" value="CAB3400929.1"/>
    <property type="molecule type" value="Genomic_DNA"/>
</dbReference>
<feature type="transmembrane region" description="Helical" evidence="7">
    <location>
        <begin position="943"/>
        <end position="964"/>
    </location>
</feature>
<dbReference type="InterPro" id="IPR051275">
    <property type="entry name" value="Cell_adhesion_signaling"/>
</dbReference>
<dbReference type="PANTHER" id="PTHR11640:SF134">
    <property type="entry name" value="ECHINOID, ISOFORM A-RELATED"/>
    <property type="match status" value="1"/>
</dbReference>
<dbReference type="InterPro" id="IPR036179">
    <property type="entry name" value="Ig-like_dom_sf"/>
</dbReference>
<feature type="domain" description="Ig-like" evidence="9">
    <location>
        <begin position="244"/>
        <end position="411"/>
    </location>
</feature>
<feature type="domain" description="Ig-like" evidence="9">
    <location>
        <begin position="514"/>
        <end position="620"/>
    </location>
</feature>
<protein>
    <submittedName>
        <fullName evidence="11">Uncharacterized protein</fullName>
    </submittedName>
</protein>
<feature type="chain" id="PRO_5035887419" evidence="8">
    <location>
        <begin position="21"/>
        <end position="1093"/>
    </location>
</feature>
<dbReference type="Gene3D" id="2.60.40.10">
    <property type="entry name" value="Immunoglobulins"/>
    <property type="match status" value="8"/>
</dbReference>
<dbReference type="InterPro" id="IPR003599">
    <property type="entry name" value="Ig_sub"/>
</dbReference>
<comment type="caution">
    <text evidence="11">The sequence shown here is derived from an EMBL/GenBank/DDBJ whole genome shotgun (WGS) entry which is preliminary data.</text>
</comment>
<dbReference type="CDD" id="cd00096">
    <property type="entry name" value="Ig"/>
    <property type="match status" value="4"/>
</dbReference>
<dbReference type="Pfam" id="PF24665">
    <property type="entry name" value="DUF7652"/>
    <property type="match status" value="1"/>
</dbReference>
<dbReference type="PROSITE" id="PS50835">
    <property type="entry name" value="IG_LIKE"/>
    <property type="match status" value="6"/>
</dbReference>
<keyword evidence="7" id="KW-0812">Transmembrane</keyword>
<feature type="domain" description="Fibronectin type-III" evidence="10">
    <location>
        <begin position="734"/>
        <end position="846"/>
    </location>
</feature>
<dbReference type="Pfam" id="PF00041">
    <property type="entry name" value="fn3"/>
    <property type="match status" value="1"/>
</dbReference>
<evidence type="ECO:0000256" key="8">
    <source>
        <dbReference type="SAM" id="SignalP"/>
    </source>
</evidence>
<dbReference type="InterPro" id="IPR013106">
    <property type="entry name" value="Ig_V-set"/>
</dbReference>
<comment type="subcellular location">
    <subcellularLocation>
        <location evidence="1">Membrane</location>
        <topology evidence="1">Single-pass type I membrane protein</topology>
    </subcellularLocation>
</comment>
<accession>A0A8S1EN36</accession>
<dbReference type="InterPro" id="IPR013098">
    <property type="entry name" value="Ig_I-set"/>
</dbReference>
<proteinExistence type="predicted"/>
<keyword evidence="3 7" id="KW-0472">Membrane</keyword>
<keyword evidence="5" id="KW-0325">Glycoprotein</keyword>
<dbReference type="GO" id="GO:0005886">
    <property type="term" value="C:plasma membrane"/>
    <property type="evidence" value="ECO:0007669"/>
    <property type="project" value="TreeGrafter"/>
</dbReference>
<evidence type="ECO:0000256" key="5">
    <source>
        <dbReference type="ARBA" id="ARBA00023180"/>
    </source>
</evidence>
<keyword evidence="12" id="KW-1185">Reference proteome</keyword>
<dbReference type="SUPFAM" id="SSF48726">
    <property type="entry name" value="Immunoglobulin"/>
    <property type="match status" value="7"/>
</dbReference>
<dbReference type="PROSITE" id="PS50853">
    <property type="entry name" value="FN3"/>
    <property type="match status" value="1"/>
</dbReference>
<evidence type="ECO:0000256" key="7">
    <source>
        <dbReference type="SAM" id="Phobius"/>
    </source>
</evidence>
<evidence type="ECO:0000256" key="3">
    <source>
        <dbReference type="ARBA" id="ARBA00023136"/>
    </source>
</evidence>
<keyword evidence="7" id="KW-1133">Transmembrane helix</keyword>
<sequence>MGRDAMIFGLLLAVICHADGSEVFSSSPQDDPYYVRDGASGPVLPCALNAPYSDRSQYEVNWARYNNGQLRIIARNDKMLEKKDARFALLNDPLTGNYSLKIVNVQRESVEGSYHCNVIANDDSGTQYSSKKATVVVLVPPGDPVISEAPDEPVAEGDTVTVKCMSIGGSPEPTFTWTLPNGTQADQRLYSTVFRDGATESALHFRVTAEDNGASVKCSVNNKAMDDNELKTSSSSRLNVLFKPRVHVSPLENMTHLSVEAGELVNLTCNADANPPVHSYEWKHLASGERYQAQVWPMHADKAMSGDYECRATNQLGDGSDILKLNVQYAPQISVPISVSPNEKEKVEIDCLVDANPAITEIKWIGPNGFKMDGSVLILKSISREQTGNYTCIATNFLNIYGQSGSQQRVGTGITFVDVKRKPGPAKITIIKEDINVGDVIELRCEAPDAGNPKASYKWASPSSGGEYGSNEHDRETLIVRNAQLSDNGEYRCLPYNELGAGKEAVFRVTVIEPAKISSPLTTERIFSAGEVKKNLECEAQGYPTPEISWYKDGKLLTDKRYIVTSNVAKSRCADDDYCTQSTYSSLTMTGPLRWSDKGNFTCITNNGGSASLEEKASWTIVRIMHSPVMLNQRFGGKALAAADIGTQARLSCLVSARPEPEFHWVYKGADIKENEKYSVHMVPVRGRPDEYEQVLQIENVQEKDYGEYLCRASNGNGGDNVVIEMKKTGIPDIPDDLQKVSSTPHSINLGWRPKFGGGYLQTFTVEYRKLNPFTGSIEEAIAETLEIRNATKFNEYKDDGSIDFGMRYNLSGLTPLSTYYVRLRAVNEKGASEFTPMIVASTNDVHEDKNMMSPSRLIYKQNKQTIEIEPRPPMDACTLLYVLVEDSWRASDCFVSSKPIPNVLQGNKYKARFCMAQAPFKCSPMSPVTETGSSSSWKAGTLVPIMFVIFIILSICVFFIVCCRTRVPTNKSLKMTPVTLSALPTAETKNAIVHGSQADSGVFTLDSTRLKSNIAPTQHTYSSSNSDETAVENWNNDDSHYDVSSDPYLTEANTNIFQAGVLEDQKMDRGDSPSVTGTEDSDGRRIMREIIV</sequence>
<gene>
    <name evidence="11" type="ORF">CBOVIS_LOCUS3755</name>
</gene>
<dbReference type="Pfam" id="PF07679">
    <property type="entry name" value="I-set"/>
    <property type="match status" value="1"/>
</dbReference>
<dbReference type="Pfam" id="PF07686">
    <property type="entry name" value="V-set"/>
    <property type="match status" value="1"/>
</dbReference>
<dbReference type="OrthoDB" id="5857426at2759"/>
<dbReference type="CDD" id="cd00063">
    <property type="entry name" value="FN3"/>
    <property type="match status" value="1"/>
</dbReference>
<reference evidence="11 12" key="1">
    <citation type="submission" date="2020-04" db="EMBL/GenBank/DDBJ databases">
        <authorList>
            <person name="Laetsch R D."/>
            <person name="Stevens L."/>
            <person name="Kumar S."/>
            <person name="Blaxter L. M."/>
        </authorList>
    </citation>
    <scope>NUCLEOTIDE SEQUENCE [LARGE SCALE GENOMIC DNA]</scope>
</reference>
<dbReference type="SUPFAM" id="SSF49265">
    <property type="entry name" value="Fibronectin type III"/>
    <property type="match status" value="1"/>
</dbReference>
<dbReference type="GO" id="GO:0050839">
    <property type="term" value="F:cell adhesion molecule binding"/>
    <property type="evidence" value="ECO:0007669"/>
    <property type="project" value="TreeGrafter"/>
</dbReference>
<dbReference type="SMART" id="SM00409">
    <property type="entry name" value="IG"/>
    <property type="match status" value="7"/>
</dbReference>
<evidence type="ECO:0000256" key="6">
    <source>
        <dbReference type="ARBA" id="ARBA00023319"/>
    </source>
</evidence>
<dbReference type="InterPro" id="IPR007110">
    <property type="entry name" value="Ig-like_dom"/>
</dbReference>
<dbReference type="GO" id="GO:0005911">
    <property type="term" value="C:cell-cell junction"/>
    <property type="evidence" value="ECO:0007669"/>
    <property type="project" value="TreeGrafter"/>
</dbReference>
<feature type="domain" description="Ig-like" evidence="9">
    <location>
        <begin position="144"/>
        <end position="239"/>
    </location>
</feature>
<evidence type="ECO:0000256" key="4">
    <source>
        <dbReference type="ARBA" id="ARBA00023157"/>
    </source>
</evidence>
<feature type="signal peptide" evidence="8">
    <location>
        <begin position="1"/>
        <end position="20"/>
    </location>
</feature>
<dbReference type="SMART" id="SM00408">
    <property type="entry name" value="IGc2"/>
    <property type="match status" value="6"/>
</dbReference>
<organism evidence="11 12">
    <name type="scientific">Caenorhabditis bovis</name>
    <dbReference type="NCBI Taxonomy" id="2654633"/>
    <lineage>
        <taxon>Eukaryota</taxon>
        <taxon>Metazoa</taxon>
        <taxon>Ecdysozoa</taxon>
        <taxon>Nematoda</taxon>
        <taxon>Chromadorea</taxon>
        <taxon>Rhabditida</taxon>
        <taxon>Rhabditina</taxon>
        <taxon>Rhabditomorpha</taxon>
        <taxon>Rhabditoidea</taxon>
        <taxon>Rhabditidae</taxon>
        <taxon>Peloderinae</taxon>
        <taxon>Caenorhabditis</taxon>
    </lineage>
</organism>
<dbReference type="InterPro" id="IPR003598">
    <property type="entry name" value="Ig_sub2"/>
</dbReference>
<feature type="domain" description="Ig-like" evidence="9">
    <location>
        <begin position="28"/>
        <end position="134"/>
    </location>
</feature>
<evidence type="ECO:0000259" key="9">
    <source>
        <dbReference type="PROSITE" id="PS50835"/>
    </source>
</evidence>
<evidence type="ECO:0000313" key="11">
    <source>
        <dbReference type="EMBL" id="CAB3400929.1"/>
    </source>
</evidence>
<feature type="domain" description="Ig-like" evidence="9">
    <location>
        <begin position="628"/>
        <end position="727"/>
    </location>
</feature>
<feature type="domain" description="Ig-like" evidence="9">
    <location>
        <begin position="425"/>
        <end position="510"/>
    </location>
</feature>
<evidence type="ECO:0000256" key="2">
    <source>
        <dbReference type="ARBA" id="ARBA00022737"/>
    </source>
</evidence>
<dbReference type="AlphaFoldDB" id="A0A8S1EN36"/>
<evidence type="ECO:0000256" key="1">
    <source>
        <dbReference type="ARBA" id="ARBA00004479"/>
    </source>
</evidence>
<dbReference type="PANTHER" id="PTHR11640">
    <property type="entry name" value="NEPHRIN"/>
    <property type="match status" value="1"/>
</dbReference>
<keyword evidence="2" id="KW-0677">Repeat</keyword>
<dbReference type="Pfam" id="PF13927">
    <property type="entry name" value="Ig_3"/>
    <property type="match status" value="5"/>
</dbReference>
<name>A0A8S1EN36_9PELO</name>
<dbReference type="InterPro" id="IPR003961">
    <property type="entry name" value="FN3_dom"/>
</dbReference>
<evidence type="ECO:0000259" key="10">
    <source>
        <dbReference type="PROSITE" id="PS50853"/>
    </source>
</evidence>
<dbReference type="InterPro" id="IPR013783">
    <property type="entry name" value="Ig-like_fold"/>
</dbReference>
<dbReference type="SMART" id="SM00060">
    <property type="entry name" value="FN3"/>
    <property type="match status" value="1"/>
</dbReference>